<evidence type="ECO:0000313" key="2">
    <source>
        <dbReference type="EMBL" id="KAK0475240.1"/>
    </source>
</evidence>
<dbReference type="PANTHER" id="PTHR35179:SF2">
    <property type="entry name" value="START DOMAIN-CONTAINING PROTEIN"/>
    <property type="match status" value="1"/>
</dbReference>
<dbReference type="Proteomes" id="UP001175227">
    <property type="component" value="Unassembled WGS sequence"/>
</dbReference>
<accession>A0AA39P0E5</accession>
<gene>
    <name evidence="2" type="ORF">IW261DRAFT_1552649</name>
</gene>
<dbReference type="EMBL" id="JAUEPR010000024">
    <property type="protein sequence ID" value="KAK0475240.1"/>
    <property type="molecule type" value="Genomic_DNA"/>
</dbReference>
<feature type="compositionally biased region" description="Low complexity" evidence="1">
    <location>
        <begin position="9"/>
        <end position="19"/>
    </location>
</feature>
<dbReference type="PANTHER" id="PTHR35179">
    <property type="entry name" value="PROTEIN CBG02620"/>
    <property type="match status" value="1"/>
</dbReference>
<reference evidence="2" key="1">
    <citation type="submission" date="2023-06" db="EMBL/GenBank/DDBJ databases">
        <authorList>
            <consortium name="Lawrence Berkeley National Laboratory"/>
            <person name="Ahrendt S."/>
            <person name="Sahu N."/>
            <person name="Indic B."/>
            <person name="Wong-Bajracharya J."/>
            <person name="Merenyi Z."/>
            <person name="Ke H.-M."/>
            <person name="Monk M."/>
            <person name="Kocsube S."/>
            <person name="Drula E."/>
            <person name="Lipzen A."/>
            <person name="Balint B."/>
            <person name="Henrissat B."/>
            <person name="Andreopoulos B."/>
            <person name="Martin F.M."/>
            <person name="Harder C.B."/>
            <person name="Rigling D."/>
            <person name="Ford K.L."/>
            <person name="Foster G.D."/>
            <person name="Pangilinan J."/>
            <person name="Papanicolaou A."/>
            <person name="Barry K."/>
            <person name="LaButti K."/>
            <person name="Viragh M."/>
            <person name="Koriabine M."/>
            <person name="Yan M."/>
            <person name="Riley R."/>
            <person name="Champramary S."/>
            <person name="Plett K.L."/>
            <person name="Tsai I.J."/>
            <person name="Slot J."/>
            <person name="Sipos G."/>
            <person name="Plett J."/>
            <person name="Nagy L.G."/>
            <person name="Grigoriev I.V."/>
        </authorList>
    </citation>
    <scope>NUCLEOTIDE SEQUENCE</scope>
    <source>
        <strain evidence="2">ICMP 16352</strain>
    </source>
</reference>
<organism evidence="2 3">
    <name type="scientific">Armillaria novae-zelandiae</name>
    <dbReference type="NCBI Taxonomy" id="153914"/>
    <lineage>
        <taxon>Eukaryota</taxon>
        <taxon>Fungi</taxon>
        <taxon>Dikarya</taxon>
        <taxon>Basidiomycota</taxon>
        <taxon>Agaricomycotina</taxon>
        <taxon>Agaricomycetes</taxon>
        <taxon>Agaricomycetidae</taxon>
        <taxon>Agaricales</taxon>
        <taxon>Marasmiineae</taxon>
        <taxon>Physalacriaceae</taxon>
        <taxon>Armillaria</taxon>
    </lineage>
</organism>
<feature type="region of interest" description="Disordered" evidence="1">
    <location>
        <begin position="1"/>
        <end position="25"/>
    </location>
</feature>
<evidence type="ECO:0000256" key="1">
    <source>
        <dbReference type="SAM" id="MobiDB-lite"/>
    </source>
</evidence>
<comment type="caution">
    <text evidence="2">The sequence shown here is derived from an EMBL/GenBank/DDBJ whole genome shotgun (WGS) entry which is preliminary data.</text>
</comment>
<proteinExistence type="predicted"/>
<name>A0AA39P0E5_9AGAR</name>
<evidence type="ECO:0000313" key="3">
    <source>
        <dbReference type="Proteomes" id="UP001175227"/>
    </source>
</evidence>
<sequence length="400" mass="44109">MSNYHTTPSSSSRGRSGRSVPKREITEGLVAGPISTLTVPAADEEVAAIKDVQYIGSYNWTDNSSPTILVPGSPRIWRNKPTPFTVPEDSGYQFCDQNGYRLPNAPLLPVLIAVDNVASRSDIPSTKIDWPSVDFIIDRNGLRKLMGWVGERKQSFRIDLQLAGEKTVLCNRWEAKTKMKKFGSYGYSFEEAITHAAPGCEAGEGGHHRIITYDFNGLKMVVRFEVDACYVPEDPPLASVDELATEVASKATLSERPTSTYVVDETTSLTVVAAGNPIANESTVELATAKTGNAMQWKEKYLQLYFSQTPELFIGKQKNGCFIEVSRRTIQSLSYVGDNIQKRLRMLGKALHNIQALVSESGSTGRLSLIGKDKELLVFKRVTSDSCLPNESLKRFVRGG</sequence>
<protein>
    <recommendedName>
        <fullName evidence="4">Geranylgeranyl pyrophosphate synthetase</fullName>
    </recommendedName>
</protein>
<dbReference type="AlphaFoldDB" id="A0AA39P0E5"/>
<keyword evidence="3" id="KW-1185">Reference proteome</keyword>
<evidence type="ECO:0008006" key="4">
    <source>
        <dbReference type="Google" id="ProtNLM"/>
    </source>
</evidence>